<accession>A0ABP0S8F6</accession>
<organism evidence="2 3">
    <name type="scientific">Durusdinium trenchii</name>
    <dbReference type="NCBI Taxonomy" id="1381693"/>
    <lineage>
        <taxon>Eukaryota</taxon>
        <taxon>Sar</taxon>
        <taxon>Alveolata</taxon>
        <taxon>Dinophyceae</taxon>
        <taxon>Suessiales</taxon>
        <taxon>Symbiodiniaceae</taxon>
        <taxon>Durusdinium</taxon>
    </lineage>
</organism>
<evidence type="ECO:0000256" key="1">
    <source>
        <dbReference type="SAM" id="MobiDB-lite"/>
    </source>
</evidence>
<evidence type="ECO:0000313" key="2">
    <source>
        <dbReference type="EMBL" id="CAK9108652.1"/>
    </source>
</evidence>
<sequence>MLRSRCFRVLPLRGLAQTKKKAKAKQQKKQRAPVPVKLVPNIPFELTKETREFFQNQTRFKALLDLVFSPREPKESEEDQAEYEETKAEFDTLCERANLIYKVHEERAEQRMWRAIQQLPEDLYNEAVASKPEKVPEELLFHNRYSGEIFRSLSEFEQRKLQVFHNLLYVRYPHSSEKQRNPDRFWIPENQKVSRQKEAAMQQRRIKPKG</sequence>
<reference evidence="2 3" key="1">
    <citation type="submission" date="2024-02" db="EMBL/GenBank/DDBJ databases">
        <authorList>
            <person name="Chen Y."/>
            <person name="Shah S."/>
            <person name="Dougan E. K."/>
            <person name="Thang M."/>
            <person name="Chan C."/>
        </authorList>
    </citation>
    <scope>NUCLEOTIDE SEQUENCE [LARGE SCALE GENOMIC DNA]</scope>
</reference>
<dbReference type="EMBL" id="CAXAMN010027139">
    <property type="protein sequence ID" value="CAK9108652.1"/>
    <property type="molecule type" value="Genomic_DNA"/>
</dbReference>
<dbReference type="Proteomes" id="UP001642484">
    <property type="component" value="Unassembled WGS sequence"/>
</dbReference>
<evidence type="ECO:0000313" key="3">
    <source>
        <dbReference type="Proteomes" id="UP001642484"/>
    </source>
</evidence>
<comment type="caution">
    <text evidence="2">The sequence shown here is derived from an EMBL/GenBank/DDBJ whole genome shotgun (WGS) entry which is preliminary data.</text>
</comment>
<protein>
    <submittedName>
        <fullName evidence="2">Uncharacterized protein</fullName>
    </submittedName>
</protein>
<proteinExistence type="predicted"/>
<feature type="region of interest" description="Disordered" evidence="1">
    <location>
        <begin position="178"/>
        <end position="210"/>
    </location>
</feature>
<gene>
    <name evidence="2" type="ORF">CCMP2556_LOCUS50607</name>
</gene>
<keyword evidence="3" id="KW-1185">Reference proteome</keyword>
<name>A0ABP0S8F6_9DINO</name>